<evidence type="ECO:0000259" key="14">
    <source>
        <dbReference type="Pfam" id="PF00717"/>
    </source>
</evidence>
<dbReference type="InterPro" id="IPR015927">
    <property type="entry name" value="Peptidase_S24_S26A/B/C"/>
</dbReference>
<feature type="domain" description="LexA repressor DNA-binding" evidence="15">
    <location>
        <begin position="7"/>
        <end position="70"/>
    </location>
</feature>
<dbReference type="CDD" id="cd06529">
    <property type="entry name" value="S24_LexA-like"/>
    <property type="match status" value="1"/>
</dbReference>
<comment type="catalytic activity">
    <reaction evidence="12">
        <text>Hydrolysis of Ala-|-Gly bond in repressor LexA.</text>
        <dbReference type="EC" id="3.4.21.88"/>
    </reaction>
</comment>
<feature type="site" description="Cleavage; by autolysis" evidence="12">
    <location>
        <begin position="102"/>
        <end position="103"/>
    </location>
</feature>
<keyword evidence="11 12" id="KW-0742">SOS response</keyword>
<feature type="domain" description="Peptidase S24/S26A/S26B/S26C" evidence="14">
    <location>
        <begin position="95"/>
        <end position="222"/>
    </location>
</feature>
<feature type="active site" description="For autocatalytic cleavage activity" evidence="12">
    <location>
        <position position="186"/>
    </location>
</feature>
<comment type="caution">
    <text evidence="16">The sequence shown here is derived from an EMBL/GenBank/DDBJ whole genome shotgun (WGS) entry which is preliminary data.</text>
</comment>
<gene>
    <name evidence="12" type="primary">lexA</name>
    <name evidence="16" type="ORF">XD73_1059</name>
</gene>
<proteinExistence type="inferred from homology"/>
<dbReference type="AlphaFoldDB" id="A0A101FX65"/>
<dbReference type="Pfam" id="PF00717">
    <property type="entry name" value="Peptidase_S24"/>
    <property type="match status" value="1"/>
</dbReference>
<dbReference type="EMBL" id="LGFU01000078">
    <property type="protein sequence ID" value="KUK46069.1"/>
    <property type="molecule type" value="Genomic_DNA"/>
</dbReference>
<keyword evidence="5 12" id="KW-0378">Hydrolase</keyword>
<dbReference type="InterPro" id="IPR006199">
    <property type="entry name" value="LexA_DNA-bd_dom"/>
</dbReference>
<dbReference type="InterPro" id="IPR036390">
    <property type="entry name" value="WH_DNA-bd_sf"/>
</dbReference>
<dbReference type="PATRIC" id="fig|167964.4.peg.924"/>
<dbReference type="GO" id="GO:0006281">
    <property type="term" value="P:DNA repair"/>
    <property type="evidence" value="ECO:0007669"/>
    <property type="project" value="UniProtKB-UniRule"/>
</dbReference>
<evidence type="ECO:0000256" key="2">
    <source>
        <dbReference type="ARBA" id="ARBA00022491"/>
    </source>
</evidence>
<reference evidence="16 17" key="1">
    <citation type="journal article" date="2015" name="MBio">
        <title>Genome-Resolved Metagenomic Analysis Reveals Roles for Candidate Phyla and Other Microbial Community Members in Biogeochemical Transformations in Oil Reservoirs.</title>
        <authorList>
            <person name="Hu P."/>
            <person name="Tom L."/>
            <person name="Singh A."/>
            <person name="Thomas B.C."/>
            <person name="Baker B.J."/>
            <person name="Piceno Y.M."/>
            <person name="Andersen G.L."/>
            <person name="Banfield J.F."/>
        </authorList>
    </citation>
    <scope>NUCLEOTIDE SEQUENCE [LARGE SCALE GENOMIC DNA]</scope>
    <source>
        <strain evidence="16">46_16</strain>
    </source>
</reference>
<dbReference type="PANTHER" id="PTHR33516">
    <property type="entry name" value="LEXA REPRESSOR"/>
    <property type="match status" value="1"/>
</dbReference>
<evidence type="ECO:0000313" key="16">
    <source>
        <dbReference type="EMBL" id="KUK46069.1"/>
    </source>
</evidence>
<dbReference type="GO" id="GO:0009432">
    <property type="term" value="P:SOS response"/>
    <property type="evidence" value="ECO:0007669"/>
    <property type="project" value="UniProtKB-UniRule"/>
</dbReference>
<dbReference type="SUPFAM" id="SSF46785">
    <property type="entry name" value="Winged helix' DNA-binding domain"/>
    <property type="match status" value="1"/>
</dbReference>
<dbReference type="InterPro" id="IPR006200">
    <property type="entry name" value="LexA"/>
</dbReference>
<dbReference type="EC" id="3.4.21.88" evidence="12"/>
<evidence type="ECO:0000256" key="3">
    <source>
        <dbReference type="ARBA" id="ARBA00022705"/>
    </source>
</evidence>
<evidence type="ECO:0000256" key="11">
    <source>
        <dbReference type="ARBA" id="ARBA00023236"/>
    </source>
</evidence>
<keyword evidence="2 12" id="KW-0678">Repressor</keyword>
<accession>A0A101FX65</accession>
<organism evidence="16 17">
    <name type="scientific">Anaerolinea thermophila</name>
    <dbReference type="NCBI Taxonomy" id="167964"/>
    <lineage>
        <taxon>Bacteria</taxon>
        <taxon>Bacillati</taxon>
        <taxon>Chloroflexota</taxon>
        <taxon>Anaerolineae</taxon>
        <taxon>Anaerolineales</taxon>
        <taxon>Anaerolineaceae</taxon>
        <taxon>Anaerolinea</taxon>
    </lineage>
</organism>
<dbReference type="InterPro" id="IPR050077">
    <property type="entry name" value="LexA_repressor"/>
</dbReference>
<protein>
    <recommendedName>
        <fullName evidence="12">LexA repressor</fullName>
        <ecNumber evidence="12">3.4.21.88</ecNumber>
    </recommendedName>
</protein>
<dbReference type="Gene3D" id="1.10.10.10">
    <property type="entry name" value="Winged helix-like DNA-binding domain superfamily/Winged helix DNA-binding domain"/>
    <property type="match status" value="1"/>
</dbReference>
<evidence type="ECO:0000256" key="7">
    <source>
        <dbReference type="ARBA" id="ARBA00023015"/>
    </source>
</evidence>
<dbReference type="InterPro" id="IPR036388">
    <property type="entry name" value="WH-like_DNA-bd_sf"/>
</dbReference>
<feature type="active site" description="For autocatalytic cleavage activity" evidence="12">
    <location>
        <position position="147"/>
    </location>
</feature>
<evidence type="ECO:0000256" key="10">
    <source>
        <dbReference type="ARBA" id="ARBA00023204"/>
    </source>
</evidence>
<evidence type="ECO:0000256" key="6">
    <source>
        <dbReference type="ARBA" id="ARBA00022813"/>
    </source>
</evidence>
<dbReference type="Proteomes" id="UP000064249">
    <property type="component" value="Unassembled WGS sequence"/>
</dbReference>
<dbReference type="HAMAP" id="MF_00015">
    <property type="entry name" value="LexA"/>
    <property type="match status" value="1"/>
</dbReference>
<evidence type="ECO:0000256" key="12">
    <source>
        <dbReference type="HAMAP-Rule" id="MF_00015"/>
    </source>
</evidence>
<dbReference type="GO" id="GO:0045892">
    <property type="term" value="P:negative regulation of DNA-templated transcription"/>
    <property type="evidence" value="ECO:0007669"/>
    <property type="project" value="UniProtKB-UniRule"/>
</dbReference>
<dbReference type="InterPro" id="IPR039418">
    <property type="entry name" value="LexA-like"/>
</dbReference>
<dbReference type="Pfam" id="PF01726">
    <property type="entry name" value="LexA_DNA_bind"/>
    <property type="match status" value="1"/>
</dbReference>
<keyword evidence="3 12" id="KW-0235">DNA replication</keyword>
<keyword evidence="4 12" id="KW-0227">DNA damage</keyword>
<keyword evidence="8 12" id="KW-0238">DNA-binding</keyword>
<feature type="DNA-binding region" description="H-T-H motif" evidence="12">
    <location>
        <begin position="33"/>
        <end position="53"/>
    </location>
</feature>
<keyword evidence="9 12" id="KW-0804">Transcription</keyword>
<evidence type="ECO:0000256" key="9">
    <source>
        <dbReference type="ARBA" id="ARBA00023163"/>
    </source>
</evidence>
<comment type="similarity">
    <text evidence="1 12 13">Belongs to the peptidase S24 family.</text>
</comment>
<evidence type="ECO:0000256" key="8">
    <source>
        <dbReference type="ARBA" id="ARBA00023125"/>
    </source>
</evidence>
<evidence type="ECO:0000256" key="4">
    <source>
        <dbReference type="ARBA" id="ARBA00022763"/>
    </source>
</evidence>
<dbReference type="GO" id="GO:0004252">
    <property type="term" value="F:serine-type endopeptidase activity"/>
    <property type="evidence" value="ECO:0007669"/>
    <property type="project" value="UniProtKB-UniRule"/>
</dbReference>
<dbReference type="PANTHER" id="PTHR33516:SF2">
    <property type="entry name" value="LEXA REPRESSOR-RELATED"/>
    <property type="match status" value="1"/>
</dbReference>
<sequence>MMARKKTGLGERHKKILKFLEKFQTKNGYPPSIREIGENTNISSTSVVNYYLNQLEEMNYIERESNVSRGIKLLKTLEGNLVDAAQNITEMFNIPVVGRIVAGEPVPVPSSDFNYYDQETGINIARSLLPPREKTDDLFALEVQGDSMIDAMVNDGDIVIMRSVNQAQNGEMVAVWLTDRDETTLKYFYNENGKVRLQPANPTMKPIIIDNPAQVQVQGKVVLVIRRMEGV</sequence>
<evidence type="ECO:0000259" key="15">
    <source>
        <dbReference type="Pfam" id="PF01726"/>
    </source>
</evidence>
<dbReference type="NCBIfam" id="TIGR00498">
    <property type="entry name" value="lexA"/>
    <property type="match status" value="1"/>
</dbReference>
<name>A0A101FX65_9CHLR</name>
<keyword evidence="6 12" id="KW-0068">Autocatalytic cleavage</keyword>
<dbReference type="PRINTS" id="PR00726">
    <property type="entry name" value="LEXASERPTASE"/>
</dbReference>
<keyword evidence="10 12" id="KW-0234">DNA repair</keyword>
<dbReference type="Gene3D" id="2.10.109.10">
    <property type="entry name" value="Umud Fragment, subunit A"/>
    <property type="match status" value="1"/>
</dbReference>
<dbReference type="SUPFAM" id="SSF51306">
    <property type="entry name" value="LexA/Signal peptidase"/>
    <property type="match status" value="1"/>
</dbReference>
<comment type="function">
    <text evidence="12">Represses a number of genes involved in the response to DNA damage (SOS response), including recA and lexA. In the presence of single-stranded DNA, RecA interacts with LexA causing an autocatalytic cleavage which disrupts the DNA-binding part of LexA, leading to derepression of the SOS regulon and eventually DNA repair.</text>
</comment>
<dbReference type="GO" id="GO:0006508">
    <property type="term" value="P:proteolysis"/>
    <property type="evidence" value="ECO:0007669"/>
    <property type="project" value="InterPro"/>
</dbReference>
<keyword evidence="7 12" id="KW-0805">Transcription regulation</keyword>
<dbReference type="InterPro" id="IPR006197">
    <property type="entry name" value="Peptidase_S24_LexA"/>
</dbReference>
<dbReference type="GO" id="GO:0003677">
    <property type="term" value="F:DNA binding"/>
    <property type="evidence" value="ECO:0007669"/>
    <property type="project" value="UniProtKB-UniRule"/>
</dbReference>
<evidence type="ECO:0000313" key="17">
    <source>
        <dbReference type="Proteomes" id="UP000064249"/>
    </source>
</evidence>
<evidence type="ECO:0000256" key="1">
    <source>
        <dbReference type="ARBA" id="ARBA00007484"/>
    </source>
</evidence>
<evidence type="ECO:0000256" key="5">
    <source>
        <dbReference type="ARBA" id="ARBA00022801"/>
    </source>
</evidence>
<comment type="subunit">
    <text evidence="12">Homodimer.</text>
</comment>
<dbReference type="GO" id="GO:0006260">
    <property type="term" value="P:DNA replication"/>
    <property type="evidence" value="ECO:0007669"/>
    <property type="project" value="UniProtKB-UniRule"/>
</dbReference>
<dbReference type="InterPro" id="IPR036286">
    <property type="entry name" value="LexA/Signal_pep-like_sf"/>
</dbReference>
<evidence type="ECO:0000256" key="13">
    <source>
        <dbReference type="RuleBase" id="RU003991"/>
    </source>
</evidence>